<evidence type="ECO:0000313" key="1">
    <source>
        <dbReference type="EMBL" id="GAA4897744.1"/>
    </source>
</evidence>
<evidence type="ECO:0000313" key="2">
    <source>
        <dbReference type="Proteomes" id="UP001499988"/>
    </source>
</evidence>
<name>A0ABP9FHC2_9GAMM</name>
<accession>A0ABP9FHC2</accession>
<protein>
    <submittedName>
        <fullName evidence="1">Uncharacterized protein</fullName>
    </submittedName>
</protein>
<gene>
    <name evidence="1" type="ORF">GCM10023333_33810</name>
</gene>
<dbReference type="RefSeq" id="WP_345336646.1">
    <property type="nucleotide sequence ID" value="NZ_BAABJZ010000099.1"/>
</dbReference>
<proteinExistence type="predicted"/>
<dbReference type="EMBL" id="BAABJZ010000099">
    <property type="protein sequence ID" value="GAA4897744.1"/>
    <property type="molecule type" value="Genomic_DNA"/>
</dbReference>
<reference evidence="2" key="1">
    <citation type="journal article" date="2019" name="Int. J. Syst. Evol. Microbiol.">
        <title>The Global Catalogue of Microorganisms (GCM) 10K type strain sequencing project: providing services to taxonomists for standard genome sequencing and annotation.</title>
        <authorList>
            <consortium name="The Broad Institute Genomics Platform"/>
            <consortium name="The Broad Institute Genome Sequencing Center for Infectious Disease"/>
            <person name="Wu L."/>
            <person name="Ma J."/>
        </authorList>
    </citation>
    <scope>NUCLEOTIDE SEQUENCE [LARGE SCALE GENOMIC DNA]</scope>
    <source>
        <strain evidence="2">JCM 18401</strain>
    </source>
</reference>
<sequence length="64" mass="7057">MTHLVAPNKVGLIYQLNDIDITSEDPLACIQAHKEVGFAQRRGIIGSKSKTTSRHGDINAERLK</sequence>
<keyword evidence="2" id="KW-1185">Reference proteome</keyword>
<organism evidence="1 2">
    <name type="scientific">Ferrimonas pelagia</name>
    <dbReference type="NCBI Taxonomy" id="1177826"/>
    <lineage>
        <taxon>Bacteria</taxon>
        <taxon>Pseudomonadati</taxon>
        <taxon>Pseudomonadota</taxon>
        <taxon>Gammaproteobacteria</taxon>
        <taxon>Alteromonadales</taxon>
        <taxon>Ferrimonadaceae</taxon>
        <taxon>Ferrimonas</taxon>
    </lineage>
</organism>
<dbReference type="Proteomes" id="UP001499988">
    <property type="component" value="Unassembled WGS sequence"/>
</dbReference>
<comment type="caution">
    <text evidence="1">The sequence shown here is derived from an EMBL/GenBank/DDBJ whole genome shotgun (WGS) entry which is preliminary data.</text>
</comment>